<comment type="caution">
    <text evidence="2">The sequence shown here is derived from an EMBL/GenBank/DDBJ whole genome shotgun (WGS) entry which is preliminary data.</text>
</comment>
<reference evidence="2" key="1">
    <citation type="submission" date="2021-03" db="EMBL/GenBank/DDBJ databases">
        <title>Draft genome sequence of rust myrtle Austropuccinia psidii MF-1, a brazilian biotype.</title>
        <authorList>
            <person name="Quecine M.C."/>
            <person name="Pachon D.M.R."/>
            <person name="Bonatelli M.L."/>
            <person name="Correr F.H."/>
            <person name="Franceschini L.M."/>
            <person name="Leite T.F."/>
            <person name="Margarido G.R.A."/>
            <person name="Almeida C.A."/>
            <person name="Ferrarezi J.A."/>
            <person name="Labate C.A."/>
        </authorList>
    </citation>
    <scope>NUCLEOTIDE SEQUENCE</scope>
    <source>
        <strain evidence="2">MF-1</strain>
    </source>
</reference>
<evidence type="ECO:0000313" key="2">
    <source>
        <dbReference type="EMBL" id="MBW0588486.1"/>
    </source>
</evidence>
<protein>
    <submittedName>
        <fullName evidence="2">Uncharacterized protein</fullName>
    </submittedName>
</protein>
<gene>
    <name evidence="2" type="ORF">O181_128201</name>
</gene>
<name>A0A9Q3Q7G5_9BASI</name>
<organism evidence="2 3">
    <name type="scientific">Austropuccinia psidii MF-1</name>
    <dbReference type="NCBI Taxonomy" id="1389203"/>
    <lineage>
        <taxon>Eukaryota</taxon>
        <taxon>Fungi</taxon>
        <taxon>Dikarya</taxon>
        <taxon>Basidiomycota</taxon>
        <taxon>Pucciniomycotina</taxon>
        <taxon>Pucciniomycetes</taxon>
        <taxon>Pucciniales</taxon>
        <taxon>Sphaerophragmiaceae</taxon>
        <taxon>Austropuccinia</taxon>
    </lineage>
</organism>
<evidence type="ECO:0000256" key="1">
    <source>
        <dbReference type="SAM" id="MobiDB-lite"/>
    </source>
</evidence>
<dbReference type="EMBL" id="AVOT02130720">
    <property type="protein sequence ID" value="MBW0588486.1"/>
    <property type="molecule type" value="Genomic_DNA"/>
</dbReference>
<evidence type="ECO:0000313" key="3">
    <source>
        <dbReference type="Proteomes" id="UP000765509"/>
    </source>
</evidence>
<keyword evidence="3" id="KW-1185">Reference proteome</keyword>
<sequence length="81" mass="8963">MDPNWPKNPKNLKFAIHGHRPQGSTHGLWKPPEGTSSCPEEFPLQLREALSLSYGPCTAGTRNGAVRCDYETGDNITINQQ</sequence>
<feature type="region of interest" description="Disordered" evidence="1">
    <location>
        <begin position="17"/>
        <end position="40"/>
    </location>
</feature>
<accession>A0A9Q3Q7G5</accession>
<dbReference type="AlphaFoldDB" id="A0A9Q3Q7G5"/>
<dbReference type="Proteomes" id="UP000765509">
    <property type="component" value="Unassembled WGS sequence"/>
</dbReference>
<proteinExistence type="predicted"/>